<comment type="subcellular location">
    <subcellularLocation>
        <location evidence="2">Cell membrane</location>
    </subcellularLocation>
    <subcellularLocation>
        <location evidence="1">Membrane</location>
        <topology evidence="1">Single-pass membrane protein</topology>
    </subcellularLocation>
</comment>
<protein>
    <recommendedName>
        <fullName evidence="10">Regulator of SigK</fullName>
    </recommendedName>
    <alternativeName>
        <fullName evidence="9">Sigma-K anti-sigma factor RskA</fullName>
    </alternativeName>
</protein>
<evidence type="ECO:0000256" key="4">
    <source>
        <dbReference type="ARBA" id="ARBA00022692"/>
    </source>
</evidence>
<evidence type="ECO:0000313" key="16">
    <source>
        <dbReference type="Proteomes" id="UP000547458"/>
    </source>
</evidence>
<feature type="region of interest" description="Disordered" evidence="11">
    <location>
        <begin position="88"/>
        <end position="120"/>
    </location>
</feature>
<evidence type="ECO:0000256" key="6">
    <source>
        <dbReference type="ARBA" id="ARBA00023015"/>
    </source>
</evidence>
<dbReference type="InterPro" id="IPR018764">
    <property type="entry name" value="RskA_C"/>
</dbReference>
<organism evidence="15 16">
    <name type="scientific">Arthrobacter pigmenti</name>
    <dbReference type="NCBI Taxonomy" id="271432"/>
    <lineage>
        <taxon>Bacteria</taxon>
        <taxon>Bacillati</taxon>
        <taxon>Actinomycetota</taxon>
        <taxon>Actinomycetes</taxon>
        <taxon>Micrococcales</taxon>
        <taxon>Micrococcaceae</taxon>
        <taxon>Arthrobacter</taxon>
    </lineage>
</organism>
<keyword evidence="8" id="KW-0804">Transcription</keyword>
<evidence type="ECO:0000256" key="10">
    <source>
        <dbReference type="ARBA" id="ARBA00030803"/>
    </source>
</evidence>
<evidence type="ECO:0000259" key="14">
    <source>
        <dbReference type="Pfam" id="PF22618"/>
    </source>
</evidence>
<evidence type="ECO:0000256" key="3">
    <source>
        <dbReference type="ARBA" id="ARBA00022475"/>
    </source>
</evidence>
<evidence type="ECO:0000259" key="13">
    <source>
        <dbReference type="Pfam" id="PF10099"/>
    </source>
</evidence>
<evidence type="ECO:0000256" key="8">
    <source>
        <dbReference type="ARBA" id="ARBA00023163"/>
    </source>
</evidence>
<keyword evidence="6" id="KW-0805">Transcription regulation</keyword>
<evidence type="ECO:0000256" key="7">
    <source>
        <dbReference type="ARBA" id="ARBA00023136"/>
    </source>
</evidence>
<feature type="domain" description="Anti-sigma-K factor RskA N-terminal" evidence="14">
    <location>
        <begin position="24"/>
        <end position="70"/>
    </location>
</feature>
<dbReference type="InterPro" id="IPR051474">
    <property type="entry name" value="Anti-sigma-K/W_factor"/>
</dbReference>
<dbReference type="Pfam" id="PF10099">
    <property type="entry name" value="RskA_C"/>
    <property type="match status" value="1"/>
</dbReference>
<keyword evidence="16" id="KW-1185">Reference proteome</keyword>
<dbReference type="Proteomes" id="UP000547458">
    <property type="component" value="Unassembled WGS sequence"/>
</dbReference>
<dbReference type="Gene3D" id="1.10.10.1320">
    <property type="entry name" value="Anti-sigma factor, zinc-finger domain"/>
    <property type="match status" value="1"/>
</dbReference>
<gene>
    <name evidence="15" type="ORF">BJ994_002036</name>
</gene>
<dbReference type="GO" id="GO:0006417">
    <property type="term" value="P:regulation of translation"/>
    <property type="evidence" value="ECO:0007669"/>
    <property type="project" value="TreeGrafter"/>
</dbReference>
<keyword evidence="7 12" id="KW-0472">Membrane</keyword>
<dbReference type="InterPro" id="IPR041916">
    <property type="entry name" value="Anti_sigma_zinc_sf"/>
</dbReference>
<sequence length="268" mass="28427">MQDKDTNKQFADDLRQDLANGLALEWAEMYALDAVSEEERTTLEDYVSGSAPEERKAFNERVRAAQETIAKAYAVDEAEPPADLLGRIMSSIPGDRQDQPVHNTPPAPADDLSARREARRKPSSAGRWLVAAAAAVVVAVGGVTVAQNLQPSSVQEEVLQAADVQRNQVPIEGGGTAELAFSTSEDAAVVTLDGVPAPPAGKVYQMWRLPADGTPPESLGTMTAEEVTHTEVPVEGINAYSGLAITVEPEGGSEAPTLPMVVQIPFNA</sequence>
<dbReference type="PANTHER" id="PTHR37461:SF1">
    <property type="entry name" value="ANTI-SIGMA-K FACTOR RSKA"/>
    <property type="match status" value="1"/>
</dbReference>
<accession>A0A846RMX0</accession>
<feature type="transmembrane region" description="Helical" evidence="12">
    <location>
        <begin position="125"/>
        <end position="146"/>
    </location>
</feature>
<dbReference type="GO" id="GO:0016989">
    <property type="term" value="F:sigma factor antagonist activity"/>
    <property type="evidence" value="ECO:0007669"/>
    <property type="project" value="TreeGrafter"/>
</dbReference>
<reference evidence="15 16" key="1">
    <citation type="submission" date="2020-03" db="EMBL/GenBank/DDBJ databases">
        <title>Sequencing the genomes of 1000 actinobacteria strains.</title>
        <authorList>
            <person name="Klenk H.-P."/>
        </authorList>
    </citation>
    <scope>NUCLEOTIDE SEQUENCE [LARGE SCALE GENOMIC DNA]</scope>
    <source>
        <strain evidence="15 16">DSM 16403</strain>
    </source>
</reference>
<dbReference type="RefSeq" id="WP_167993825.1">
    <property type="nucleotide sequence ID" value="NZ_JAATJL010000001.1"/>
</dbReference>
<dbReference type="InterPro" id="IPR053877">
    <property type="entry name" value="RskA_N"/>
</dbReference>
<keyword evidence="3" id="KW-1003">Cell membrane</keyword>
<proteinExistence type="predicted"/>
<dbReference type="EMBL" id="JAATJL010000001">
    <property type="protein sequence ID" value="NJC22960.1"/>
    <property type="molecule type" value="Genomic_DNA"/>
</dbReference>
<keyword evidence="4 12" id="KW-0812">Transmembrane</keyword>
<feature type="domain" description="Anti-sigma K factor RskA C-terminal" evidence="13">
    <location>
        <begin position="129"/>
        <end position="259"/>
    </location>
</feature>
<evidence type="ECO:0000256" key="5">
    <source>
        <dbReference type="ARBA" id="ARBA00022989"/>
    </source>
</evidence>
<evidence type="ECO:0000313" key="15">
    <source>
        <dbReference type="EMBL" id="NJC22960.1"/>
    </source>
</evidence>
<evidence type="ECO:0000256" key="9">
    <source>
        <dbReference type="ARBA" id="ARBA00029829"/>
    </source>
</evidence>
<evidence type="ECO:0000256" key="2">
    <source>
        <dbReference type="ARBA" id="ARBA00004236"/>
    </source>
</evidence>
<evidence type="ECO:0000256" key="12">
    <source>
        <dbReference type="SAM" id="Phobius"/>
    </source>
</evidence>
<evidence type="ECO:0000256" key="11">
    <source>
        <dbReference type="SAM" id="MobiDB-lite"/>
    </source>
</evidence>
<dbReference type="PANTHER" id="PTHR37461">
    <property type="entry name" value="ANTI-SIGMA-K FACTOR RSKA"/>
    <property type="match status" value="1"/>
</dbReference>
<evidence type="ECO:0000256" key="1">
    <source>
        <dbReference type="ARBA" id="ARBA00004167"/>
    </source>
</evidence>
<keyword evidence="5 12" id="KW-1133">Transmembrane helix</keyword>
<name>A0A846RMX0_9MICC</name>
<dbReference type="Pfam" id="PF22618">
    <property type="entry name" value="RskA_N"/>
    <property type="match status" value="1"/>
</dbReference>
<dbReference type="GO" id="GO:0005886">
    <property type="term" value="C:plasma membrane"/>
    <property type="evidence" value="ECO:0007669"/>
    <property type="project" value="UniProtKB-SubCell"/>
</dbReference>
<comment type="caution">
    <text evidence="15">The sequence shown here is derived from an EMBL/GenBank/DDBJ whole genome shotgun (WGS) entry which is preliminary data.</text>
</comment>
<dbReference type="AlphaFoldDB" id="A0A846RMX0"/>